<dbReference type="PANTHER" id="PTHR22640:SF2">
    <property type="entry name" value="STRUCTURAL MAINTENANCE OF CHROMOSOMES FLEXIBLE HINGE DOMAIN-CONTAINING PROTEIN 1"/>
    <property type="match status" value="1"/>
</dbReference>
<organism evidence="4 5">
    <name type="scientific">Coccomyxa viridis</name>
    <dbReference type="NCBI Taxonomy" id="1274662"/>
    <lineage>
        <taxon>Eukaryota</taxon>
        <taxon>Viridiplantae</taxon>
        <taxon>Chlorophyta</taxon>
        <taxon>core chlorophytes</taxon>
        <taxon>Trebouxiophyceae</taxon>
        <taxon>Trebouxiophyceae incertae sedis</taxon>
        <taxon>Coccomyxaceae</taxon>
        <taxon>Coccomyxa</taxon>
    </lineage>
</organism>
<sequence length="2217" mass="238061">MQEFAVLTSSKAISQDEDVRNLEREATVFASIRGSEKHIAPIREKISFQPHPKTLTMAGELEYWAAQGRSPLPYAISELIDNALRATQHNTQGRQIVITLALGGGANPNTGLISVWDNGCGMGKQELNNWAVMNYSMEDRGSLPQEPHHGHGLTQKNQTDRFLSGNLSYFGVGSKNAAFFMGKCIKIATRSDGSSFVHELGIAAADLEERMPGDVSTMAPMEKAFEHLAAQWVEAETCSGVAASPDLDPECEVEVQEVSPASSGGSSFTRVMIGNVKPDVLSQIHDDEDGRQLCRDIKHLYHYYLHGPLGRRPGQSGPGSVNDGMLPNIIIQCIHNSHLKWRHNLVDVCDDMESKFLEARKAELQFSCLVEGKGTVAGVLYYFPFENERENVPMEPIHNPLLDPAGGMGLTQHPAGTQLALTQARTSPEPEVIDLTEDDPPIQQLFKAPIFSAFWQGRLIPGARIDSLPFIEAVRDKRTPSAKDKLPEEVFLRLRGSLFFGPSFLVTRNKLSFRDNLQQLLADASPGERNLQKVFEDWLKTCHKDLDKRIRFRDIAAADVQASVRAIKGEEVTVFGRISDGSQSFTTGEVVRVQNAQKKPATVGRILHFCVQKAVTKEGIYADGLVCLRPLPEEVHGTEAAVEVRLRRLLDGTVLSEAELADIRTNEIKKLPEVLKLEPMKYASGMVEERAGNSLPDTSVVIMNGYNRKISNGTMAGKKGTFTIVQRLWRLEGASGSKSGSAAAAAPGSENVDPEQSERPAKKRKGKAKKGAAEAEVKEKLLNQVSNAEPRKLEGYYFKKLDNLLTEVGQYRLEYELETSALGRDPLKISTLINVTSGPAKYFKIMGDGRVVMATREYMLGEQLPDLHITFWDNCGNQVDAQESHREGLRLSVTGALKEDGEPSQLQELLLDAQSSLEEGRIVISGASITPAARGSLLTVFSEQVPTPSSIPQGQQQSAEPASLGAMVNLCIELQGFEPVPQPVKLRPGPPISLHMSPGHPFREQMDEAAAVMTQLPPDRAYPLVATLVSGEMLGSFSVQAYDCCGARSGSCKSLPCSLQVACEGLDPTKASFPIDTAGRATVEGLKASVGGTGAGKMLLTLDYEPADAAAEAALAFAGPCQAISLGIEVEPSTEPASLVLLHQGEQLPQKPLEGEETDGEMAYVIEDVPAGSTLEDLEIQVLDASGRPVPMGTEGKLRASWIANTKKLSFKDDSGRFDLLPLKVRELVSEPDNYDVKFRLTGWDKKTYLSINLVILKVPAEAAVWQLQLDGKAATQDTTDVRCGEPFQLLVEAHDKFGNRCPGGSAGAYPMPGLTADAQQKLDCDPESWGCCWVEQGGIDVCTFTVSLAGQPGVVTVHAQDTEGPEGSSQLTPDSLEINLSAGPMAGLAFEETQRLHCGLRDSIGALKLLAVDAYGNTAACAPFEVSLAPSALSTDGSGTAASVTVAGGNKAKLKDGEALFKAVRIEAEAPGVYTLHAKSASRKVAGVASLEVELQARNAVTGIDICESSLPADGISAGASTVIIAQVATEDGEPLEDTAAEQGLVLRLAPAGGGRADEITVSTDPGTSRPAEGTYGFPTGDLTLAGEYAVTAEFTETRAELTRLLTKKTAVLRSSAATFQVLAGPPTQLTLASDPGCERLAVTNGSEAASRLLLSGAALQLMDEHGNASTVSGQSVRVSLQWPPEAEAPAGCTLPELELDGGAVTETDMEGSAFYGDIRIVEKSGTVTRDAQHLGGQPGAMDLQLCAEVAGLGDAEARDWVLAWSCPVVFSDNAASFAALKELTEQREALAARRNELEEQLSAHKERCQDAGRDLKAAQSLVSAKRRAFPRHAPGSNAAALQALEQMRQSNAAPEPSQPQLEARFGEQNNKFATALRHCMGMGDPEVIGCVATLGTVRHEDLNRLLSTLYGGSMQILIVESRAVSAKLEKHLHKKSLEVPDVLALSVTQPYGGKEGEVPGFAGCGQQARELTEQACEGSDEPLAIPLPHTRALARKQGGSGLELGPTDWPDGCINYAINLVRPVQQGHRKKVLYHLLSNGLVFEDLESAGKYREFVTQVLKSPCPQIMTLSDMRQITGQGVIKGSGLVFKPLASMAMRFGSWGAASSAGAAAAAAEEEANMEALAEALKQKEEAEEEQERAQQEAEEYDRAHREELKDLREQIQALDAQLGNPQQPAGGKRGKKRGSKALSEQGMGDEAAAAEAAAEPERTRRRR</sequence>
<feature type="compositionally biased region" description="Basic and acidic residues" evidence="2">
    <location>
        <begin position="2141"/>
        <end position="2163"/>
    </location>
</feature>
<dbReference type="InterPro" id="IPR038892">
    <property type="entry name" value="SMCHD1"/>
</dbReference>
<protein>
    <submittedName>
        <fullName evidence="4">G7018 protein</fullName>
    </submittedName>
</protein>
<dbReference type="SMART" id="SM00968">
    <property type="entry name" value="SMC_hinge"/>
    <property type="match status" value="1"/>
</dbReference>
<dbReference type="Pfam" id="PF13589">
    <property type="entry name" value="HATPase_c_3"/>
    <property type="match status" value="1"/>
</dbReference>
<dbReference type="SUPFAM" id="SSF75553">
    <property type="entry name" value="Smc hinge domain"/>
    <property type="match status" value="1"/>
</dbReference>
<evidence type="ECO:0000313" key="4">
    <source>
        <dbReference type="EMBL" id="CAL5224345.1"/>
    </source>
</evidence>
<feature type="region of interest" description="Disordered" evidence="2">
    <location>
        <begin position="1558"/>
        <end position="1579"/>
    </location>
</feature>
<keyword evidence="1" id="KW-0175">Coiled coil</keyword>
<feature type="coiled-coil region" evidence="1">
    <location>
        <begin position="1782"/>
        <end position="1816"/>
    </location>
</feature>
<evidence type="ECO:0000256" key="1">
    <source>
        <dbReference type="SAM" id="Coils"/>
    </source>
</evidence>
<dbReference type="SUPFAM" id="SSF55874">
    <property type="entry name" value="ATPase domain of HSP90 chaperone/DNA topoisomerase II/histidine kinase"/>
    <property type="match status" value="1"/>
</dbReference>
<dbReference type="InterPro" id="IPR010935">
    <property type="entry name" value="SMC_hinge"/>
</dbReference>
<dbReference type="Pfam" id="PF22899">
    <property type="entry name" value="SMCHD1_S5"/>
    <property type="match status" value="1"/>
</dbReference>
<comment type="caution">
    <text evidence="4">The sequence shown here is derived from an EMBL/GenBank/DDBJ whole genome shotgun (WGS) entry which is preliminary data.</text>
</comment>
<feature type="compositionally biased region" description="Low complexity" evidence="2">
    <location>
        <begin position="739"/>
        <end position="749"/>
    </location>
</feature>
<dbReference type="EMBL" id="CAXHTA020000010">
    <property type="protein sequence ID" value="CAL5224345.1"/>
    <property type="molecule type" value="Genomic_DNA"/>
</dbReference>
<name>A0ABP1FWS4_9CHLO</name>
<evidence type="ECO:0000313" key="5">
    <source>
        <dbReference type="Proteomes" id="UP001497392"/>
    </source>
</evidence>
<feature type="compositionally biased region" description="Basic residues" evidence="2">
    <location>
        <begin position="761"/>
        <end position="770"/>
    </location>
</feature>
<feature type="domain" description="SMC hinge" evidence="3">
    <location>
        <begin position="1887"/>
        <end position="2055"/>
    </location>
</feature>
<proteinExistence type="predicted"/>
<dbReference type="InterPro" id="IPR036890">
    <property type="entry name" value="HATPase_C_sf"/>
</dbReference>
<evidence type="ECO:0000259" key="3">
    <source>
        <dbReference type="SMART" id="SM00968"/>
    </source>
</evidence>
<dbReference type="Proteomes" id="UP001497392">
    <property type="component" value="Unassembled WGS sequence"/>
</dbReference>
<dbReference type="InterPro" id="IPR055109">
    <property type="entry name" value="SMCHD1_S5"/>
</dbReference>
<accession>A0ABP1FWS4</accession>
<dbReference type="PANTHER" id="PTHR22640">
    <property type="entry name" value="STRUCTURAL MAINTENANCE OF CHROMOSOMES FLEXIBLE HINGE DOMAIN-CONTAINING PROTEIN 1"/>
    <property type="match status" value="1"/>
</dbReference>
<dbReference type="Gene3D" id="3.30.565.10">
    <property type="entry name" value="Histidine kinase-like ATPase, C-terminal domain"/>
    <property type="match status" value="1"/>
</dbReference>
<dbReference type="InterPro" id="IPR036277">
    <property type="entry name" value="SMC_hinge_sf"/>
</dbReference>
<gene>
    <name evidence="4" type="primary">g7018</name>
    <name evidence="4" type="ORF">VP750_LOCUS6004</name>
</gene>
<feature type="region of interest" description="Disordered" evidence="2">
    <location>
        <begin position="2130"/>
        <end position="2217"/>
    </location>
</feature>
<reference evidence="4 5" key="1">
    <citation type="submission" date="2024-06" db="EMBL/GenBank/DDBJ databases">
        <authorList>
            <person name="Kraege A."/>
            <person name="Thomma B."/>
        </authorList>
    </citation>
    <scope>NUCLEOTIDE SEQUENCE [LARGE SCALE GENOMIC DNA]</scope>
</reference>
<evidence type="ECO:0000256" key="2">
    <source>
        <dbReference type="SAM" id="MobiDB-lite"/>
    </source>
</evidence>
<feature type="region of interest" description="Disordered" evidence="2">
    <location>
        <begin position="739"/>
        <end position="773"/>
    </location>
</feature>
<keyword evidence="5" id="KW-1185">Reference proteome</keyword>